<evidence type="ECO:0000256" key="3">
    <source>
        <dbReference type="ARBA" id="ARBA00007726"/>
    </source>
</evidence>
<dbReference type="PANTHER" id="PTHR12604">
    <property type="entry name" value="KU AUTOANTIGEN DNA HELICASE"/>
    <property type="match status" value="1"/>
</dbReference>
<dbReference type="SUPFAM" id="SSF101420">
    <property type="entry name" value="C-terminal domain of Ku80"/>
    <property type="match status" value="1"/>
</dbReference>
<feature type="region of interest" description="Disordered" evidence="18">
    <location>
        <begin position="408"/>
        <end position="528"/>
    </location>
</feature>
<evidence type="ECO:0000256" key="8">
    <source>
        <dbReference type="ARBA" id="ARBA00022763"/>
    </source>
</evidence>
<evidence type="ECO:0000256" key="17">
    <source>
        <dbReference type="ARBA" id="ARBA00031847"/>
    </source>
</evidence>
<dbReference type="GO" id="GO:0043564">
    <property type="term" value="C:Ku70:Ku80 complex"/>
    <property type="evidence" value="ECO:0007669"/>
    <property type="project" value="InterPro"/>
</dbReference>
<evidence type="ECO:0000313" key="20">
    <source>
        <dbReference type="EMBL" id="KIJ32060.1"/>
    </source>
</evidence>
<keyword evidence="12" id="KW-0779">Telomere</keyword>
<feature type="compositionally biased region" description="Pro residues" evidence="18">
    <location>
        <begin position="491"/>
        <end position="514"/>
    </location>
</feature>
<feature type="domain" description="Ku" evidence="19">
    <location>
        <begin position="157"/>
        <end position="291"/>
    </location>
</feature>
<dbReference type="GO" id="GO:0000781">
    <property type="term" value="C:chromosome, telomeric region"/>
    <property type="evidence" value="ECO:0007669"/>
    <property type="project" value="UniProtKB-SubCell"/>
</dbReference>
<dbReference type="Pfam" id="PF03731">
    <property type="entry name" value="Ku_N"/>
    <property type="match status" value="1"/>
</dbReference>
<evidence type="ECO:0000256" key="10">
    <source>
        <dbReference type="ARBA" id="ARBA00022806"/>
    </source>
</evidence>
<keyword evidence="8" id="KW-0227">DNA damage</keyword>
<dbReference type="GO" id="GO:0003690">
    <property type="term" value="F:double-stranded DNA binding"/>
    <property type="evidence" value="ECO:0007669"/>
    <property type="project" value="TreeGrafter"/>
</dbReference>
<keyword evidence="16" id="KW-0539">Nucleus</keyword>
<keyword evidence="11" id="KW-0067">ATP-binding</keyword>
<accession>A0A0C9V3F8</accession>
<evidence type="ECO:0000256" key="2">
    <source>
        <dbReference type="ARBA" id="ARBA00004574"/>
    </source>
</evidence>
<evidence type="ECO:0000256" key="6">
    <source>
        <dbReference type="ARBA" id="ARBA00022454"/>
    </source>
</evidence>
<dbReference type="Gene3D" id="1.10.1600.10">
    <property type="match status" value="1"/>
</dbReference>
<dbReference type="HOGENOM" id="CLU_010975_1_1_1"/>
<keyword evidence="14" id="KW-0233">DNA recombination</keyword>
<dbReference type="GO" id="GO:0003678">
    <property type="term" value="F:DNA helicase activity"/>
    <property type="evidence" value="ECO:0007669"/>
    <property type="project" value="UniProtKB-EC"/>
</dbReference>
<keyword evidence="7" id="KW-0547">Nucleotide-binding</keyword>
<dbReference type="InterPro" id="IPR024193">
    <property type="entry name" value="Ku80"/>
</dbReference>
<evidence type="ECO:0000256" key="5">
    <source>
        <dbReference type="ARBA" id="ARBA00021792"/>
    </source>
</evidence>
<feature type="compositionally biased region" description="Acidic residues" evidence="18">
    <location>
        <begin position="458"/>
        <end position="470"/>
    </location>
</feature>
<dbReference type="SUPFAM" id="SSF53300">
    <property type="entry name" value="vWA-like"/>
    <property type="match status" value="1"/>
</dbReference>
<dbReference type="GO" id="GO:0006303">
    <property type="term" value="P:double-strand break repair via nonhomologous end joining"/>
    <property type="evidence" value="ECO:0007669"/>
    <property type="project" value="InterPro"/>
</dbReference>
<dbReference type="FunFam" id="1.10.1600.10:FF:000002">
    <property type="entry name" value="X-ray repair cross-complementing protein 5"/>
    <property type="match status" value="1"/>
</dbReference>
<evidence type="ECO:0000256" key="13">
    <source>
        <dbReference type="ARBA" id="ARBA00023125"/>
    </source>
</evidence>
<dbReference type="InterPro" id="IPR005161">
    <property type="entry name" value="Ku_N"/>
</dbReference>
<evidence type="ECO:0000259" key="19">
    <source>
        <dbReference type="SMART" id="SM00559"/>
    </source>
</evidence>
<evidence type="ECO:0000256" key="4">
    <source>
        <dbReference type="ARBA" id="ARBA00012551"/>
    </source>
</evidence>
<gene>
    <name evidence="20" type="ORF">M422DRAFT_185093</name>
</gene>
<keyword evidence="21" id="KW-1185">Reference proteome</keyword>
<dbReference type="SMART" id="SM00559">
    <property type="entry name" value="Ku78"/>
    <property type="match status" value="1"/>
</dbReference>
<evidence type="ECO:0000256" key="12">
    <source>
        <dbReference type="ARBA" id="ARBA00022895"/>
    </source>
</evidence>
<evidence type="ECO:0000256" key="7">
    <source>
        <dbReference type="ARBA" id="ARBA00022741"/>
    </source>
</evidence>
<organism evidence="20 21">
    <name type="scientific">Sphaerobolus stellatus (strain SS14)</name>
    <dbReference type="NCBI Taxonomy" id="990650"/>
    <lineage>
        <taxon>Eukaryota</taxon>
        <taxon>Fungi</taxon>
        <taxon>Dikarya</taxon>
        <taxon>Basidiomycota</taxon>
        <taxon>Agaricomycotina</taxon>
        <taxon>Agaricomycetes</taxon>
        <taxon>Phallomycetidae</taxon>
        <taxon>Geastrales</taxon>
        <taxon>Sphaerobolaceae</taxon>
        <taxon>Sphaerobolus</taxon>
    </lineage>
</organism>
<dbReference type="Pfam" id="PF02735">
    <property type="entry name" value="Ku"/>
    <property type="match status" value="1"/>
</dbReference>
<dbReference type="SUPFAM" id="SSF100939">
    <property type="entry name" value="SPOC domain-like"/>
    <property type="match status" value="1"/>
</dbReference>
<dbReference type="InterPro" id="IPR036465">
    <property type="entry name" value="vWFA_dom_sf"/>
</dbReference>
<dbReference type="Gene3D" id="2.40.290.10">
    <property type="match status" value="1"/>
</dbReference>
<comment type="similarity">
    <text evidence="3">Belongs to the ku80 family.</text>
</comment>
<keyword evidence="15" id="KW-0234">DNA repair</keyword>
<dbReference type="GO" id="GO:0000723">
    <property type="term" value="P:telomere maintenance"/>
    <property type="evidence" value="ECO:0007669"/>
    <property type="project" value="InterPro"/>
</dbReference>
<dbReference type="Gene3D" id="1.25.40.240">
    <property type="entry name" value="Ku, C-terminal domain"/>
    <property type="match status" value="1"/>
</dbReference>
<dbReference type="AlphaFoldDB" id="A0A0C9V3F8"/>
<evidence type="ECO:0000256" key="15">
    <source>
        <dbReference type="ARBA" id="ARBA00023204"/>
    </source>
</evidence>
<keyword evidence="10" id="KW-0347">Helicase</keyword>
<dbReference type="InterPro" id="IPR016194">
    <property type="entry name" value="SPOC-like_C_dom_sf"/>
</dbReference>
<evidence type="ECO:0000256" key="14">
    <source>
        <dbReference type="ARBA" id="ARBA00023172"/>
    </source>
</evidence>
<dbReference type="GO" id="GO:0016787">
    <property type="term" value="F:hydrolase activity"/>
    <property type="evidence" value="ECO:0007669"/>
    <property type="project" value="UniProtKB-KW"/>
</dbReference>
<dbReference type="GO" id="GO:0042162">
    <property type="term" value="F:telomeric DNA binding"/>
    <property type="evidence" value="ECO:0007669"/>
    <property type="project" value="InterPro"/>
</dbReference>
<name>A0A0C9V3F8_SPHS4</name>
<evidence type="ECO:0000256" key="1">
    <source>
        <dbReference type="ARBA" id="ARBA00004123"/>
    </source>
</evidence>
<dbReference type="InterPro" id="IPR014893">
    <property type="entry name" value="Ku_PK_bind"/>
</dbReference>
<reference evidence="20 21" key="1">
    <citation type="submission" date="2014-06" db="EMBL/GenBank/DDBJ databases">
        <title>Evolutionary Origins and Diversification of the Mycorrhizal Mutualists.</title>
        <authorList>
            <consortium name="DOE Joint Genome Institute"/>
            <consortium name="Mycorrhizal Genomics Consortium"/>
            <person name="Kohler A."/>
            <person name="Kuo A."/>
            <person name="Nagy L.G."/>
            <person name="Floudas D."/>
            <person name="Copeland A."/>
            <person name="Barry K.W."/>
            <person name="Cichocki N."/>
            <person name="Veneault-Fourrey C."/>
            <person name="LaButti K."/>
            <person name="Lindquist E.A."/>
            <person name="Lipzen A."/>
            <person name="Lundell T."/>
            <person name="Morin E."/>
            <person name="Murat C."/>
            <person name="Riley R."/>
            <person name="Ohm R."/>
            <person name="Sun H."/>
            <person name="Tunlid A."/>
            <person name="Henrissat B."/>
            <person name="Grigoriev I.V."/>
            <person name="Hibbett D.S."/>
            <person name="Martin F."/>
        </authorList>
    </citation>
    <scope>NUCLEOTIDE SEQUENCE [LARGE SCALE GENOMIC DNA]</scope>
    <source>
        <strain evidence="20 21">SS14</strain>
    </source>
</reference>
<evidence type="ECO:0000256" key="11">
    <source>
        <dbReference type="ARBA" id="ARBA00022840"/>
    </source>
</evidence>
<dbReference type="EMBL" id="KN837232">
    <property type="protein sequence ID" value="KIJ32060.1"/>
    <property type="molecule type" value="Genomic_DNA"/>
</dbReference>
<evidence type="ECO:0000256" key="16">
    <source>
        <dbReference type="ARBA" id="ARBA00023242"/>
    </source>
</evidence>
<dbReference type="CDD" id="cd00873">
    <property type="entry name" value="KU80"/>
    <property type="match status" value="1"/>
</dbReference>
<dbReference type="OrthoDB" id="30826at2759"/>
<comment type="subcellular location">
    <subcellularLocation>
        <location evidence="2">Chromosome</location>
        <location evidence="2">Telomere</location>
    </subcellularLocation>
    <subcellularLocation>
        <location evidence="1">Nucleus</location>
    </subcellularLocation>
</comment>
<keyword evidence="9" id="KW-0378">Hydrolase</keyword>
<dbReference type="InterPro" id="IPR036494">
    <property type="entry name" value="Ku_C_sf"/>
</dbReference>
<evidence type="ECO:0000256" key="18">
    <source>
        <dbReference type="SAM" id="MobiDB-lite"/>
    </source>
</evidence>
<dbReference type="EC" id="3.6.4.12" evidence="4"/>
<dbReference type="Pfam" id="PF08785">
    <property type="entry name" value="Ku_PK_bind"/>
    <property type="match status" value="1"/>
</dbReference>
<dbReference type="GO" id="GO:0006310">
    <property type="term" value="P:DNA recombination"/>
    <property type="evidence" value="ECO:0007669"/>
    <property type="project" value="UniProtKB-KW"/>
</dbReference>
<dbReference type="GO" id="GO:0003684">
    <property type="term" value="F:damaged DNA binding"/>
    <property type="evidence" value="ECO:0007669"/>
    <property type="project" value="InterPro"/>
</dbReference>
<evidence type="ECO:0000313" key="21">
    <source>
        <dbReference type="Proteomes" id="UP000054279"/>
    </source>
</evidence>
<keyword evidence="6" id="KW-0158">Chromosome</keyword>
<proteinExistence type="inferred from homology"/>
<protein>
    <recommendedName>
        <fullName evidence="5">ATP-dependent DNA helicase II subunit 2</fullName>
        <ecNumber evidence="4">3.6.4.12</ecNumber>
    </recommendedName>
    <alternativeName>
        <fullName evidence="17">ATP-dependent DNA helicase II subunit Ku80</fullName>
    </alternativeName>
</protein>
<dbReference type="PANTHER" id="PTHR12604:SF4">
    <property type="entry name" value="X-RAY REPAIR CROSS-COMPLEMENTING PROTEIN 5"/>
    <property type="match status" value="1"/>
</dbReference>
<dbReference type="InterPro" id="IPR006164">
    <property type="entry name" value="DNA_bd_Ku70/Ku80"/>
</dbReference>
<keyword evidence="13" id="KW-0238">DNA-binding</keyword>
<sequence length="659" mass="74100">MGETKMLELPPGPDGEPRTREITRLEWVLEFVMLKVQEMIFNGRKTDQCGVILFGTEETENVVNEAHGGYEHVTEYLPIEQPNAQTMAKIKAIKPSTQIGDPIDGLIVAVETQDRHLKKKPTWTRKMALLTDGESPMEIEDWEETAKQMNDKEIQLSIVFVHIHTLLTVIYGASFVPVDEDDQFERLEPVKGIEICGFFLQENFRRDWAIGEVQYIWADPDSAREQVAFSSIVQAMAEKKAMAIARLVGRSDPKMGVLMPRSLENVDCFLWAQGPFADDIRRFTFRSLDRLITKSGEILKKHPHLPTEEQLNAMDAFVDAMDLMEADKDEEGNRIPWYNPVESYNPAVHRIKQALFHGAITADLSKNPLPPPHPELTKYFEPPRKLLKRARDTIETCKDVFKVKQAPPRTVRRARKDGHQAGEDDDELIDLGAPISRQETVPHPSGLSNETAKQLAETVEDSETEEESDAEVQVSPPKKHKPEPARLARTPSPPFAPQPALPTPARSPPAPSPPADAGRASGRIIGNTSPLEDFKANLKQGDIVSQAVRDLSAVIKEIVMKPFASRRHKEILECMKEMRKVALEEDEISTWNSFLRDLKGACLNETPNNKEFWAEIQKIGRPMSLISSKEAKKLGGKSDVTEGTAVDVSQLLINFKNVR</sequence>
<dbReference type="GO" id="GO:0005524">
    <property type="term" value="F:ATP binding"/>
    <property type="evidence" value="ECO:0007669"/>
    <property type="project" value="UniProtKB-KW"/>
</dbReference>
<dbReference type="Proteomes" id="UP000054279">
    <property type="component" value="Unassembled WGS sequence"/>
</dbReference>
<dbReference type="Gene3D" id="3.40.50.410">
    <property type="entry name" value="von Willebrand factor, type A domain"/>
    <property type="match status" value="1"/>
</dbReference>
<evidence type="ECO:0000256" key="9">
    <source>
        <dbReference type="ARBA" id="ARBA00022801"/>
    </source>
</evidence>